<keyword evidence="1 2" id="KW-0732">Signal</keyword>
<accession>A0A397SXI9</accession>
<evidence type="ECO:0000256" key="1">
    <source>
        <dbReference type="ARBA" id="ARBA00022729"/>
    </source>
</evidence>
<protein>
    <submittedName>
        <fullName evidence="5">Copper radical oxidase</fullName>
    </submittedName>
</protein>
<evidence type="ECO:0000313" key="6">
    <source>
        <dbReference type="Proteomes" id="UP000265703"/>
    </source>
</evidence>
<evidence type="ECO:0000313" key="5">
    <source>
        <dbReference type="EMBL" id="RIA90920.1"/>
    </source>
</evidence>
<dbReference type="SUPFAM" id="SSF50965">
    <property type="entry name" value="Galactose oxidase, central domain"/>
    <property type="match status" value="1"/>
</dbReference>
<organism evidence="5 6">
    <name type="scientific">Glomus cerebriforme</name>
    <dbReference type="NCBI Taxonomy" id="658196"/>
    <lineage>
        <taxon>Eukaryota</taxon>
        <taxon>Fungi</taxon>
        <taxon>Fungi incertae sedis</taxon>
        <taxon>Mucoromycota</taxon>
        <taxon>Glomeromycotina</taxon>
        <taxon>Glomeromycetes</taxon>
        <taxon>Glomerales</taxon>
        <taxon>Glomeraceae</taxon>
        <taxon>Glomus</taxon>
    </lineage>
</organism>
<dbReference type="InterPro" id="IPR009880">
    <property type="entry name" value="Glyoxal_oxidase_N"/>
</dbReference>
<gene>
    <name evidence="5" type="ORF">C1645_848527</name>
</gene>
<reference evidence="5 6" key="1">
    <citation type="submission" date="2018-06" db="EMBL/GenBank/DDBJ databases">
        <title>Comparative genomics reveals the genomic features of Rhizophagus irregularis, R. cerebriforme, R. diaphanum and Gigaspora rosea, and their symbiotic lifestyle signature.</title>
        <authorList>
            <person name="Morin E."/>
            <person name="San Clemente H."/>
            <person name="Chen E.C.H."/>
            <person name="De La Providencia I."/>
            <person name="Hainaut M."/>
            <person name="Kuo A."/>
            <person name="Kohler A."/>
            <person name="Murat C."/>
            <person name="Tang N."/>
            <person name="Roy S."/>
            <person name="Loubradou J."/>
            <person name="Henrissat B."/>
            <person name="Grigoriev I.V."/>
            <person name="Corradi N."/>
            <person name="Roux C."/>
            <person name="Martin F.M."/>
        </authorList>
    </citation>
    <scope>NUCLEOTIDE SEQUENCE [LARGE SCALE GENOMIC DNA]</scope>
    <source>
        <strain evidence="5 6">DAOM 227022</strain>
    </source>
</reference>
<keyword evidence="6" id="KW-1185">Reference proteome</keyword>
<dbReference type="OrthoDB" id="2019572at2759"/>
<dbReference type="STRING" id="658196.A0A397SXI9"/>
<comment type="caution">
    <text evidence="5">The sequence shown here is derived from an EMBL/GenBank/DDBJ whole genome shotgun (WGS) entry which is preliminary data.</text>
</comment>
<evidence type="ECO:0000259" key="4">
    <source>
        <dbReference type="Pfam" id="PF09118"/>
    </source>
</evidence>
<evidence type="ECO:0000259" key="3">
    <source>
        <dbReference type="Pfam" id="PF07250"/>
    </source>
</evidence>
<dbReference type="InterPro" id="IPR014756">
    <property type="entry name" value="Ig_E-set"/>
</dbReference>
<dbReference type="PANTHER" id="PTHR32208">
    <property type="entry name" value="SECRETED PROTEIN-RELATED"/>
    <property type="match status" value="1"/>
</dbReference>
<feature type="signal peptide" evidence="2">
    <location>
        <begin position="1"/>
        <end position="19"/>
    </location>
</feature>
<dbReference type="Pfam" id="PF07250">
    <property type="entry name" value="Glyoxal_oxid_N"/>
    <property type="match status" value="1"/>
</dbReference>
<evidence type="ECO:0000256" key="2">
    <source>
        <dbReference type="SAM" id="SignalP"/>
    </source>
</evidence>
<dbReference type="InterPro" id="IPR015202">
    <property type="entry name" value="GO-like_E_set"/>
</dbReference>
<dbReference type="Pfam" id="PF09118">
    <property type="entry name" value="GO-like_E_set"/>
    <property type="match status" value="1"/>
</dbReference>
<dbReference type="PANTHER" id="PTHR32208:SF21">
    <property type="entry name" value="LOW QUALITY PROTEIN: ALDEHYDE OXIDASE GLOX-LIKE"/>
    <property type="match status" value="1"/>
</dbReference>
<dbReference type="Proteomes" id="UP000265703">
    <property type="component" value="Unassembled WGS sequence"/>
</dbReference>
<dbReference type="InterPro" id="IPR037293">
    <property type="entry name" value="Gal_Oxidase_central_sf"/>
</dbReference>
<dbReference type="InterPro" id="IPR013783">
    <property type="entry name" value="Ig-like_fold"/>
</dbReference>
<dbReference type="Gene3D" id="2.60.40.10">
    <property type="entry name" value="Immunoglobulins"/>
    <property type="match status" value="1"/>
</dbReference>
<feature type="domain" description="Glyoxal oxidase N-terminal" evidence="3">
    <location>
        <begin position="69"/>
        <end position="430"/>
    </location>
</feature>
<proteinExistence type="predicted"/>
<name>A0A397SXI9_9GLOM</name>
<dbReference type="InterPro" id="IPR011043">
    <property type="entry name" value="Gal_Oxase/kelch_b-propeller"/>
</dbReference>
<dbReference type="SUPFAM" id="SSF81296">
    <property type="entry name" value="E set domains"/>
    <property type="match status" value="1"/>
</dbReference>
<feature type="domain" description="Galactose oxidase-like Early set" evidence="4">
    <location>
        <begin position="452"/>
        <end position="542"/>
    </location>
</feature>
<dbReference type="AlphaFoldDB" id="A0A397SXI9"/>
<sequence length="555" mass="60135">MKVIKFISILTLGIGLVSASPVRPRQAPLGKWDIVGDSQVAAMHIVLASHKDIYIIDKVEGNKIKQANGSPAMSAVYDIETNLVTPLDLTTDTFCSGGSFFANGTLFNSGGAENGLGYNPGYTSARFITPTDANPAWMEIPDGMITSRWYPAMATLPNGNVLVMGGSLKGTGKNNDAINNPTYEIWSAGGAPQPQPVHFPFLVDTMPYNLYPFVHVMPNFENKQLLFVFANTQGIIFDIETNTVVSKTPVIPDGVRSYPLTGNSILLPLKPSLNYKPTIMICGGNTAMEITSPAIASCGRIDPTDPNAQWEMDNFGGTGRVMPDAVLLPDATVLYVNGAGTGFAGYHRGPRGNPLYLNDNPTLTPFIYDPETKEWNTNLAPSVVPRLYHSVATLVSDGRVFITGSNPQPNVELGSKFPTEFRVEMFTPPYLQTGLARPVINSVAGFTTLNDQRIQVTYQQTVEVKITKGQTNSFITAAIIHHGFVTHSQSFSRKYVLLKVISAQEDPNDNNNITLNLEMPPNPTILPPGPSYLYVLDNGVPATFSVSLILGFPTT</sequence>
<feature type="chain" id="PRO_5017468955" evidence="2">
    <location>
        <begin position="20"/>
        <end position="555"/>
    </location>
</feature>
<dbReference type="EMBL" id="QKYT01000167">
    <property type="protein sequence ID" value="RIA90920.1"/>
    <property type="molecule type" value="Genomic_DNA"/>
</dbReference>
<dbReference type="Gene3D" id="2.130.10.80">
    <property type="entry name" value="Galactose oxidase/kelch, beta-propeller"/>
    <property type="match status" value="1"/>
</dbReference>